<evidence type="ECO:0000313" key="2">
    <source>
        <dbReference type="EMBL" id="PIS21208.1"/>
    </source>
</evidence>
<feature type="transmembrane region" description="Helical" evidence="1">
    <location>
        <begin position="68"/>
        <end position="88"/>
    </location>
</feature>
<organism evidence="2 3">
    <name type="scientific">candidate division WWE3 bacterium CG08_land_8_20_14_0_20_41_15</name>
    <dbReference type="NCBI Taxonomy" id="1975086"/>
    <lineage>
        <taxon>Bacteria</taxon>
        <taxon>Katanobacteria</taxon>
    </lineage>
</organism>
<dbReference type="EMBL" id="PEYV01000065">
    <property type="protein sequence ID" value="PIS21208.1"/>
    <property type="molecule type" value="Genomic_DNA"/>
</dbReference>
<protein>
    <recommendedName>
        <fullName evidence="4">Rod shape-determining protein MreD</fullName>
    </recommendedName>
</protein>
<reference evidence="3" key="1">
    <citation type="submission" date="2017-09" db="EMBL/GenBank/DDBJ databases">
        <title>Depth-based differentiation of microbial function through sediment-hosted aquifers and enrichment of novel symbionts in the deep terrestrial subsurface.</title>
        <authorList>
            <person name="Probst A.J."/>
            <person name="Ladd B."/>
            <person name="Jarett J.K."/>
            <person name="Geller-Mcgrath D.E."/>
            <person name="Sieber C.M.K."/>
            <person name="Emerson J.B."/>
            <person name="Anantharaman K."/>
            <person name="Thomas B.C."/>
            <person name="Malmstrom R."/>
            <person name="Stieglmeier M."/>
            <person name="Klingl A."/>
            <person name="Woyke T."/>
            <person name="Ryan C.M."/>
            <person name="Banfield J.F."/>
        </authorList>
    </citation>
    <scope>NUCLEOTIDE SEQUENCE [LARGE SCALE GENOMIC DNA]</scope>
</reference>
<comment type="caution">
    <text evidence="2">The sequence shown here is derived from an EMBL/GenBank/DDBJ whole genome shotgun (WGS) entry which is preliminary data.</text>
</comment>
<dbReference type="AlphaFoldDB" id="A0A2H0XAT6"/>
<evidence type="ECO:0000313" key="3">
    <source>
        <dbReference type="Proteomes" id="UP000231098"/>
    </source>
</evidence>
<name>A0A2H0XAT6_UNCKA</name>
<keyword evidence="1" id="KW-0812">Transmembrane</keyword>
<proteinExistence type="predicted"/>
<feature type="transmembrane region" description="Helical" evidence="1">
    <location>
        <begin position="6"/>
        <end position="27"/>
    </location>
</feature>
<evidence type="ECO:0000256" key="1">
    <source>
        <dbReference type="SAM" id="Phobius"/>
    </source>
</evidence>
<keyword evidence="1" id="KW-0472">Membrane</keyword>
<accession>A0A2H0XAT6</accession>
<sequence length="159" mass="17950">MKQLLIALLISIIIVLFQVGFFPQILFFGVTPNLILVAAFCLIYFGGIRTGFWLAFFGGIFLDVETSGRLGFSSLLLVGLTFVISLIADFLGRNPFIFTLAVFLLTLVFRLISSPDLPFSICLKEAVLSTAFLLVLYYPFKLLRSFFSQKSYIQLKMKY</sequence>
<dbReference type="Proteomes" id="UP000231098">
    <property type="component" value="Unassembled WGS sequence"/>
</dbReference>
<evidence type="ECO:0008006" key="4">
    <source>
        <dbReference type="Google" id="ProtNLM"/>
    </source>
</evidence>
<keyword evidence="1" id="KW-1133">Transmembrane helix</keyword>
<feature type="transmembrane region" description="Helical" evidence="1">
    <location>
        <begin position="34"/>
        <end position="62"/>
    </location>
</feature>
<feature type="transmembrane region" description="Helical" evidence="1">
    <location>
        <begin position="118"/>
        <end position="140"/>
    </location>
</feature>
<gene>
    <name evidence="2" type="ORF">COT51_03945</name>
</gene>
<feature type="transmembrane region" description="Helical" evidence="1">
    <location>
        <begin position="95"/>
        <end position="112"/>
    </location>
</feature>